<keyword evidence="2" id="KW-1003">Cell membrane</keyword>
<dbReference type="Gene3D" id="3.30.2010.10">
    <property type="entry name" value="Metalloproteases ('zincins'), catalytic domain"/>
    <property type="match status" value="1"/>
</dbReference>
<dbReference type="Pfam" id="PF01435">
    <property type="entry name" value="Peptidase_M48"/>
    <property type="match status" value="1"/>
</dbReference>
<feature type="domain" description="Peptidase M48" evidence="12">
    <location>
        <begin position="105"/>
        <end position="317"/>
    </location>
</feature>
<protein>
    <submittedName>
        <fullName evidence="13">Peptidase M48 Ste24p</fullName>
    </submittedName>
</protein>
<evidence type="ECO:0000256" key="6">
    <source>
        <dbReference type="ARBA" id="ARBA00022801"/>
    </source>
</evidence>
<evidence type="ECO:0000256" key="8">
    <source>
        <dbReference type="ARBA" id="ARBA00022989"/>
    </source>
</evidence>
<keyword evidence="5" id="KW-0479">Metal-binding</keyword>
<accession>A0A167G327</accession>
<dbReference type="GO" id="GO:0004222">
    <property type="term" value="F:metalloendopeptidase activity"/>
    <property type="evidence" value="ECO:0007669"/>
    <property type="project" value="InterPro"/>
</dbReference>
<evidence type="ECO:0000256" key="10">
    <source>
        <dbReference type="ARBA" id="ARBA00023136"/>
    </source>
</evidence>
<feature type="transmembrane region" description="Helical" evidence="11">
    <location>
        <begin position="20"/>
        <end position="41"/>
    </location>
</feature>
<evidence type="ECO:0000256" key="9">
    <source>
        <dbReference type="ARBA" id="ARBA00023049"/>
    </source>
</evidence>
<dbReference type="PATRIC" id="fig|1300342.3.peg.62"/>
<evidence type="ECO:0000313" key="13">
    <source>
        <dbReference type="EMBL" id="ANB16103.1"/>
    </source>
</evidence>
<evidence type="ECO:0000256" key="4">
    <source>
        <dbReference type="ARBA" id="ARBA00022692"/>
    </source>
</evidence>
<evidence type="ECO:0000256" key="11">
    <source>
        <dbReference type="SAM" id="Phobius"/>
    </source>
</evidence>
<dbReference type="PANTHER" id="PTHR43221">
    <property type="entry name" value="PROTEASE HTPX"/>
    <property type="match status" value="1"/>
</dbReference>
<feature type="transmembrane region" description="Helical" evidence="11">
    <location>
        <begin position="53"/>
        <end position="74"/>
    </location>
</feature>
<dbReference type="AlphaFoldDB" id="A0A167G327"/>
<keyword evidence="3" id="KW-0645">Protease</keyword>
<dbReference type="Proteomes" id="UP000076830">
    <property type="component" value="Chromosome"/>
</dbReference>
<keyword evidence="14" id="KW-1185">Reference proteome</keyword>
<keyword evidence="6" id="KW-0378">Hydrolase</keyword>
<evidence type="ECO:0000256" key="7">
    <source>
        <dbReference type="ARBA" id="ARBA00022833"/>
    </source>
</evidence>
<dbReference type="STRING" id="1300342.I596_63"/>
<gene>
    <name evidence="13" type="ORF">I596_63</name>
</gene>
<comment type="cofactor">
    <cofactor evidence="1">
        <name>Zn(2+)</name>
        <dbReference type="ChEBI" id="CHEBI:29105"/>
    </cofactor>
</comment>
<evidence type="ECO:0000256" key="1">
    <source>
        <dbReference type="ARBA" id="ARBA00001947"/>
    </source>
</evidence>
<organism evidence="13 14">
    <name type="scientific">Dokdonella koreensis DS-123</name>
    <dbReference type="NCBI Taxonomy" id="1300342"/>
    <lineage>
        <taxon>Bacteria</taxon>
        <taxon>Pseudomonadati</taxon>
        <taxon>Pseudomonadota</taxon>
        <taxon>Gammaproteobacteria</taxon>
        <taxon>Lysobacterales</taxon>
        <taxon>Rhodanobacteraceae</taxon>
        <taxon>Dokdonella</taxon>
    </lineage>
</organism>
<evidence type="ECO:0000256" key="2">
    <source>
        <dbReference type="ARBA" id="ARBA00022475"/>
    </source>
</evidence>
<dbReference type="CDD" id="cd07340">
    <property type="entry name" value="M48B_Htpx_like"/>
    <property type="match status" value="1"/>
</dbReference>
<keyword evidence="10 11" id="KW-0472">Membrane</keyword>
<dbReference type="InterPro" id="IPR001915">
    <property type="entry name" value="Peptidase_M48"/>
</dbReference>
<evidence type="ECO:0000259" key="12">
    <source>
        <dbReference type="Pfam" id="PF01435"/>
    </source>
</evidence>
<dbReference type="InterPro" id="IPR050083">
    <property type="entry name" value="HtpX_protease"/>
</dbReference>
<keyword evidence="8 11" id="KW-1133">Transmembrane helix</keyword>
<evidence type="ECO:0000256" key="3">
    <source>
        <dbReference type="ARBA" id="ARBA00022670"/>
    </source>
</evidence>
<proteinExistence type="predicted"/>
<dbReference type="EMBL" id="CP015249">
    <property type="protein sequence ID" value="ANB16103.1"/>
    <property type="molecule type" value="Genomic_DNA"/>
</dbReference>
<dbReference type="KEGG" id="dko:I596_63"/>
<sequence>MDFFAHQTQARRQSRRMIALFVLAVIAIVALIDAVFLAAFGRDLGVGSPAGNGIAGVAVVSLVVVGAIAAGSMYRIATLRGGGGAVARQLGAVPVPENTPDFAYRRLRNVVEEIAIASGVPVPEVYVLEEDAGINAFAAGYAPTDAAITVTRGALDKLDRDELQGVIAHEFSHVLNGDMRLNIRLIGVVFGILVMATIGRKIIEVTGRGRGRSSGGIVLFGAALFAAGYIGVLFGRMIKASISRHREYLADASAVQFTRQTDGIAGALKKIGGLAEGSRLSGDDREEVAHMLFGDGVGYSALFATHPPLIGRIKRLQPAFDPSELAAIAAAWSHPVRVGDVEAAQVSIAGFAPAEVASRLASAHPAGAAARLPSVEVAVQVDPERVSRQVGNPGTDDQRAAAAIHRAIPDPLREAAYRQERAMAVIFALLLGQESAVRARQLQTIEQRFDRGTRADVQALAIGVAALHPVQHLPLAALAFPALRRRPRPQLQVFLAVLQELIAADGQVSLAEYCLARLIRVQVIEALDPSATHIAGRLKLPQVAAELADVFATLAQKGHADPVVALRAYRLGLHEALPASTAPYAPPADWGAALDQALPRLDRLAPAGKELVVRGLTAAISEDGVMSVAEAELLRTICASLHCPLPPILQR</sequence>
<dbReference type="PANTHER" id="PTHR43221:SF2">
    <property type="entry name" value="PROTEASE HTPX HOMOLOG"/>
    <property type="match status" value="1"/>
</dbReference>
<evidence type="ECO:0000256" key="5">
    <source>
        <dbReference type="ARBA" id="ARBA00022723"/>
    </source>
</evidence>
<keyword evidence="4 11" id="KW-0812">Transmembrane</keyword>
<name>A0A167G327_9GAMM</name>
<evidence type="ECO:0000313" key="14">
    <source>
        <dbReference type="Proteomes" id="UP000076830"/>
    </source>
</evidence>
<reference evidence="13 14" key="1">
    <citation type="submission" date="2016-04" db="EMBL/GenBank/DDBJ databases">
        <title>Complete genome sequence of Dokdonella koreensis DS-123T.</title>
        <authorList>
            <person name="Kim J.F."/>
            <person name="Lee H."/>
            <person name="Kwak M.-J."/>
        </authorList>
    </citation>
    <scope>NUCLEOTIDE SEQUENCE [LARGE SCALE GENOMIC DNA]</scope>
    <source>
        <strain evidence="13 14">DS-123</strain>
    </source>
</reference>
<dbReference type="OrthoDB" id="15218at2"/>
<dbReference type="GO" id="GO:0006508">
    <property type="term" value="P:proteolysis"/>
    <property type="evidence" value="ECO:0007669"/>
    <property type="project" value="UniProtKB-KW"/>
</dbReference>
<keyword evidence="7" id="KW-0862">Zinc</keyword>
<dbReference type="GO" id="GO:0046872">
    <property type="term" value="F:metal ion binding"/>
    <property type="evidence" value="ECO:0007669"/>
    <property type="project" value="UniProtKB-KW"/>
</dbReference>
<feature type="transmembrane region" description="Helical" evidence="11">
    <location>
        <begin position="215"/>
        <end position="235"/>
    </location>
</feature>
<dbReference type="RefSeq" id="WP_067642544.1">
    <property type="nucleotide sequence ID" value="NZ_CP015249.1"/>
</dbReference>
<feature type="transmembrane region" description="Helical" evidence="11">
    <location>
        <begin position="181"/>
        <end position="203"/>
    </location>
</feature>
<keyword evidence="9" id="KW-0482">Metalloprotease</keyword>